<feature type="domain" description="Enolase C-terminal" evidence="4">
    <location>
        <begin position="209"/>
        <end position="495"/>
    </location>
</feature>
<keyword evidence="2" id="KW-0479">Metal-binding</keyword>
<accession>A0ABV7HSA8</accession>
<keyword evidence="6" id="KW-1185">Reference proteome</keyword>
<dbReference type="SUPFAM" id="SSF54826">
    <property type="entry name" value="Enolase N-terminal domain-like"/>
    <property type="match status" value="1"/>
</dbReference>
<organism evidence="5 6">
    <name type="scientific">Gilvimarinus japonicus</name>
    <dbReference type="NCBI Taxonomy" id="1796469"/>
    <lineage>
        <taxon>Bacteria</taxon>
        <taxon>Pseudomonadati</taxon>
        <taxon>Pseudomonadota</taxon>
        <taxon>Gammaproteobacteria</taxon>
        <taxon>Cellvibrionales</taxon>
        <taxon>Cellvibrionaceae</taxon>
        <taxon>Gilvimarinus</taxon>
    </lineage>
</organism>
<evidence type="ECO:0000313" key="5">
    <source>
        <dbReference type="EMBL" id="MFC3156709.1"/>
    </source>
</evidence>
<name>A0ABV7HSA8_9GAMM</name>
<dbReference type="InterPro" id="IPR029017">
    <property type="entry name" value="Enolase-like_N"/>
</dbReference>
<sequence>MITIESVKVTPVAAPPTGFGGDARNIAQGGPTYANVYLQLGTNDAQLSGSSIIFTNGHGLKEMCDLTEQFATRFLLDANTPVRIDTLHEGTNFGRLCQSMLQDSDYGWLGAVGMSRMAIGAVINALWDLLAKQQQKPAWHVLAEMTPEQLIACIDFEHISDVLAPAEALALLQDAQTGLAERIKRVYQRGLLAYNTAGWSGISIDELQTQTRLMIDRRWPQIKIKVGASFAERRLKLNEHAKAPSRTELDQLARQAADDDLVRLQAVFQTIAAYDRRHHPLQIAVDSNQVFDTRSAVVFIGHLAKELYRLNPDYKIVWFEEPTTPHSAMAHLAIQHALQLAFTDYEPSLNIPLSTGEQGASPVVFKDLLFANLGRFEHEQTCAIEVIQMDYSRVAGIADNLAILLLAQQARRQGRDVRICPHTGGIGLCEGMRNVQALQHALFGHTNAGGTPDILEFVEEPDRSVHEGVFRNPAIVVDGHYQMNTTPGVGVDYSDEGLALYRLPDGQAWSANEKYRELAKRLSR</sequence>
<comment type="caution">
    <text evidence="5">The sequence shown here is derived from an EMBL/GenBank/DDBJ whole genome shotgun (WGS) entry which is preliminary data.</text>
</comment>
<evidence type="ECO:0000259" key="4">
    <source>
        <dbReference type="Pfam" id="PF13378"/>
    </source>
</evidence>
<dbReference type="EMBL" id="JBHRTL010000031">
    <property type="protein sequence ID" value="MFC3156709.1"/>
    <property type="molecule type" value="Genomic_DNA"/>
</dbReference>
<dbReference type="PANTHER" id="PTHR13794:SF58">
    <property type="entry name" value="MITOCHONDRIAL ENOLASE SUPERFAMILY MEMBER 1"/>
    <property type="match status" value="1"/>
</dbReference>
<dbReference type="Proteomes" id="UP001595548">
    <property type="component" value="Unassembled WGS sequence"/>
</dbReference>
<reference evidence="6" key="1">
    <citation type="journal article" date="2019" name="Int. J. Syst. Evol. Microbiol.">
        <title>The Global Catalogue of Microorganisms (GCM) 10K type strain sequencing project: providing services to taxonomists for standard genome sequencing and annotation.</title>
        <authorList>
            <consortium name="The Broad Institute Genomics Platform"/>
            <consortium name="The Broad Institute Genome Sequencing Center for Infectious Disease"/>
            <person name="Wu L."/>
            <person name="Ma J."/>
        </authorList>
    </citation>
    <scope>NUCLEOTIDE SEQUENCE [LARGE SCALE GENOMIC DNA]</scope>
    <source>
        <strain evidence="6">KCTC 52141</strain>
    </source>
</reference>
<dbReference type="RefSeq" id="WP_382418060.1">
    <property type="nucleotide sequence ID" value="NZ_AP031500.1"/>
</dbReference>
<keyword evidence="3" id="KW-0460">Magnesium</keyword>
<dbReference type="InterPro" id="IPR029065">
    <property type="entry name" value="Enolase_C-like"/>
</dbReference>
<gene>
    <name evidence="5" type="ORF">ACFOEB_15970</name>
</gene>
<dbReference type="Gene3D" id="3.20.20.120">
    <property type="entry name" value="Enolase-like C-terminal domain"/>
    <property type="match status" value="1"/>
</dbReference>
<dbReference type="Gene3D" id="3.30.390.10">
    <property type="entry name" value="Enolase-like, N-terminal domain"/>
    <property type="match status" value="1"/>
</dbReference>
<protein>
    <submittedName>
        <fullName evidence="5">Enolase C-terminal domain-like protein</fullName>
    </submittedName>
</protein>
<dbReference type="PANTHER" id="PTHR13794">
    <property type="entry name" value="ENOLASE SUPERFAMILY, MANDELATE RACEMASE"/>
    <property type="match status" value="1"/>
</dbReference>
<dbReference type="InterPro" id="IPR036849">
    <property type="entry name" value="Enolase-like_C_sf"/>
</dbReference>
<evidence type="ECO:0000256" key="3">
    <source>
        <dbReference type="ARBA" id="ARBA00022842"/>
    </source>
</evidence>
<evidence type="ECO:0000256" key="2">
    <source>
        <dbReference type="ARBA" id="ARBA00022723"/>
    </source>
</evidence>
<comment type="cofactor">
    <cofactor evidence="1">
        <name>Mg(2+)</name>
        <dbReference type="ChEBI" id="CHEBI:18420"/>
    </cofactor>
</comment>
<dbReference type="Pfam" id="PF13378">
    <property type="entry name" value="MR_MLE_C"/>
    <property type="match status" value="1"/>
</dbReference>
<evidence type="ECO:0000256" key="1">
    <source>
        <dbReference type="ARBA" id="ARBA00001946"/>
    </source>
</evidence>
<proteinExistence type="predicted"/>
<evidence type="ECO:0000313" key="6">
    <source>
        <dbReference type="Proteomes" id="UP001595548"/>
    </source>
</evidence>
<dbReference type="InterPro" id="IPR046945">
    <property type="entry name" value="RHMD-like"/>
</dbReference>
<dbReference type="SUPFAM" id="SSF51604">
    <property type="entry name" value="Enolase C-terminal domain-like"/>
    <property type="match status" value="1"/>
</dbReference>